<evidence type="ECO:0000313" key="2">
    <source>
        <dbReference type="EMBL" id="OQD82057.1"/>
    </source>
</evidence>
<evidence type="ECO:0000256" key="1">
    <source>
        <dbReference type="SAM" id="Coils"/>
    </source>
</evidence>
<keyword evidence="1" id="KW-0175">Coiled coil</keyword>
<proteinExistence type="predicted"/>
<accession>A0A1V6PZ52</accession>
<organism evidence="2 3">
    <name type="scientific">Penicillium antarcticum</name>
    <dbReference type="NCBI Taxonomy" id="416450"/>
    <lineage>
        <taxon>Eukaryota</taxon>
        <taxon>Fungi</taxon>
        <taxon>Dikarya</taxon>
        <taxon>Ascomycota</taxon>
        <taxon>Pezizomycotina</taxon>
        <taxon>Eurotiomycetes</taxon>
        <taxon>Eurotiomycetidae</taxon>
        <taxon>Eurotiales</taxon>
        <taxon>Aspergillaceae</taxon>
        <taxon>Penicillium</taxon>
    </lineage>
</organism>
<dbReference type="AlphaFoldDB" id="A0A1V6PZ52"/>
<dbReference type="InterPro" id="IPR050600">
    <property type="entry name" value="SETD3_SETD6_MTase"/>
</dbReference>
<dbReference type="STRING" id="416450.A0A1V6PZ52"/>
<dbReference type="EMBL" id="MDYN01000023">
    <property type="protein sequence ID" value="OQD82057.1"/>
    <property type="molecule type" value="Genomic_DNA"/>
</dbReference>
<comment type="caution">
    <text evidence="2">The sequence shown here is derived from an EMBL/GenBank/DDBJ whole genome shotgun (WGS) entry which is preliminary data.</text>
</comment>
<dbReference type="Proteomes" id="UP000191672">
    <property type="component" value="Unassembled WGS sequence"/>
</dbReference>
<evidence type="ECO:0000313" key="3">
    <source>
        <dbReference type="Proteomes" id="UP000191672"/>
    </source>
</evidence>
<gene>
    <name evidence="2" type="ORF">PENANT_c023G10356</name>
</gene>
<dbReference type="OrthoDB" id="441812at2759"/>
<reference evidence="3" key="1">
    <citation type="journal article" date="2017" name="Nat. Microbiol.">
        <title>Global analysis of biosynthetic gene clusters reveals vast potential of secondary metabolite production in Penicillium species.</title>
        <authorList>
            <person name="Nielsen J.C."/>
            <person name="Grijseels S."/>
            <person name="Prigent S."/>
            <person name="Ji B."/>
            <person name="Dainat J."/>
            <person name="Nielsen K.F."/>
            <person name="Frisvad J.C."/>
            <person name="Workman M."/>
            <person name="Nielsen J."/>
        </authorList>
    </citation>
    <scope>NUCLEOTIDE SEQUENCE [LARGE SCALE GENOMIC DNA]</scope>
    <source>
        <strain evidence="3">IBT 31811</strain>
    </source>
</reference>
<dbReference type="Gene3D" id="3.90.1410.10">
    <property type="entry name" value="set domain protein methyltransferase, domain 1"/>
    <property type="match status" value="1"/>
</dbReference>
<feature type="coiled-coil region" evidence="1">
    <location>
        <begin position="410"/>
        <end position="437"/>
    </location>
</feature>
<dbReference type="CDD" id="cd10527">
    <property type="entry name" value="SET_LSMT"/>
    <property type="match status" value="1"/>
</dbReference>
<protein>
    <submittedName>
        <fullName evidence="2">Uncharacterized protein</fullName>
    </submittedName>
</protein>
<dbReference type="SUPFAM" id="SSF82199">
    <property type="entry name" value="SET domain"/>
    <property type="match status" value="1"/>
</dbReference>
<dbReference type="GO" id="GO:0016279">
    <property type="term" value="F:protein-lysine N-methyltransferase activity"/>
    <property type="evidence" value="ECO:0007669"/>
    <property type="project" value="TreeGrafter"/>
</dbReference>
<keyword evidence="3" id="KW-1185">Reference proteome</keyword>
<dbReference type="FunFam" id="3.90.1410.10:FF:000014">
    <property type="entry name" value="SET domain-containing protein"/>
    <property type="match status" value="1"/>
</dbReference>
<dbReference type="PANTHER" id="PTHR13271">
    <property type="entry name" value="UNCHARACTERIZED PUTATIVE METHYLTRANSFERASE"/>
    <property type="match status" value="1"/>
</dbReference>
<name>A0A1V6PZ52_9EURO</name>
<dbReference type="PANTHER" id="PTHR13271:SF76">
    <property type="entry name" value="SET DOMAIN-CONTAINING PROTEIN 8"/>
    <property type="match status" value="1"/>
</dbReference>
<dbReference type="GO" id="GO:0005634">
    <property type="term" value="C:nucleus"/>
    <property type="evidence" value="ECO:0007669"/>
    <property type="project" value="TreeGrafter"/>
</dbReference>
<dbReference type="InterPro" id="IPR046341">
    <property type="entry name" value="SET_dom_sf"/>
</dbReference>
<sequence>MRREYLPIETLPAWQCLNGIVAKGVAFQKLGSSEYGTDKGSAIVATEAKSSDENDATPEILLQIPSDLVLSLETVHNYAKSDRYLHDVLEAIDDFGRTARGAIMIFLLVQLSHTSPDIRDKHEHVGVSNPWTEYVKFLPPSFPLPTSYTTEEQELLRGTSLAEALDAKFMSLEREFENLHQATESIKWCQQSWWDEENGSLTIQDWKYVDAAYRSRMLDIPGSGLAMVPCIDMANHMCGDGVKALYDADSNGNAVLQLRWGKSLQAGEEVTISYGDEKSASEMVFSYGFLDSAMTEAREICLNIDMPEDDPLSVAKQMFCQQNRGVRITAQKSEEQPITWESPLVWIACVNEEDGLNFGLAQTIDGGRELETTWKGEQIQSPDHLRELLAADPLWEIIRLRAVVLLLERFETQLSLMQEMEEVIANLRENEEALTSFFRPEIFELITRFRGLEADLLEKAVEELIKQRTELLGSSSVAAYFSEQTGVAEEVEDFS</sequence>